<keyword evidence="3" id="KW-1185">Reference proteome</keyword>
<dbReference type="eggNOG" id="COG0189">
    <property type="taxonomic scope" value="Bacteria"/>
</dbReference>
<proteinExistence type="predicted"/>
<evidence type="ECO:0000259" key="1">
    <source>
        <dbReference type="Pfam" id="PF14397"/>
    </source>
</evidence>
<protein>
    <recommendedName>
        <fullName evidence="1">Alpha-L-glutamate ligase-related protein ATP-grasp domain-containing protein</fullName>
    </recommendedName>
</protein>
<organism evidence="2 3">
    <name type="scientific">Desulforapulum autotrophicum (strain ATCC 43914 / DSM 3382 / VKM B-1955 / HRM2)</name>
    <name type="common">Desulfobacterium autotrophicum</name>
    <dbReference type="NCBI Taxonomy" id="177437"/>
    <lineage>
        <taxon>Bacteria</taxon>
        <taxon>Pseudomonadati</taxon>
        <taxon>Thermodesulfobacteriota</taxon>
        <taxon>Desulfobacteria</taxon>
        <taxon>Desulfobacterales</taxon>
        <taxon>Desulfobacteraceae</taxon>
        <taxon>Desulforapulum</taxon>
    </lineage>
</organism>
<dbReference type="OrthoDB" id="5506224at2"/>
<dbReference type="RefSeq" id="WP_015903871.1">
    <property type="nucleotide sequence ID" value="NC_012108.1"/>
</dbReference>
<dbReference type="HOGENOM" id="CLU_755910_0_0_7"/>
<dbReference type="EMBL" id="CP001087">
    <property type="protein sequence ID" value="ACN15093.1"/>
    <property type="molecule type" value="Genomic_DNA"/>
</dbReference>
<evidence type="ECO:0000313" key="3">
    <source>
        <dbReference type="Proteomes" id="UP000000442"/>
    </source>
</evidence>
<dbReference type="InterPro" id="IPR039523">
    <property type="entry name" value="RimK-rel_E_lig_ATP-grasp"/>
</dbReference>
<name>C0QCL6_DESAH</name>
<feature type="domain" description="Alpha-L-glutamate ligase-related protein ATP-grasp" evidence="1">
    <location>
        <begin position="92"/>
        <end position="360"/>
    </location>
</feature>
<dbReference type="KEGG" id="dat:HRM2_19920"/>
<sequence>MNYLKKSIQGTTNTMWQYRKAFSAHCKGSMSLALSTMPKILKAHFKFGISPLLYSFFQFDNVPESEWSEYTTNQEKFTKLLVGNSTVEARRTAGNKLQFYNHCIKKGLPIIPVFCAVSNDQNLNIDGVEIINDIEKWRKIISTLPKELFVKPFLGRSGIGAFAVYRENGNFNFAGCNGSAEDLFEYIKVRVKPGKGFIVQPRMKTHSSLRAIVSQKGLSTIRVTTIRRNGKTEIIMACLKIIRGKNEHDNFSKGMSNNLIAAINTETGELAPAWGSTASDWPIMTQYAIHPDTGEGIEGFVLPSWNKIVELAVRAQDSLPLLQTIGWDMALTDEGEFIVEANTAYDPVLFQLLQQRGLKRGALGVS</sequence>
<dbReference type="STRING" id="177437.HRM2_19920"/>
<accession>C0QCL6</accession>
<evidence type="ECO:0000313" key="2">
    <source>
        <dbReference type="EMBL" id="ACN15093.1"/>
    </source>
</evidence>
<dbReference type="SUPFAM" id="SSF56059">
    <property type="entry name" value="Glutathione synthetase ATP-binding domain-like"/>
    <property type="match status" value="1"/>
</dbReference>
<dbReference type="Pfam" id="PF14397">
    <property type="entry name" value="ATPgrasp_ST"/>
    <property type="match status" value="1"/>
</dbReference>
<dbReference type="AlphaFoldDB" id="C0QCL6"/>
<gene>
    <name evidence="2" type="ordered locus">HRM2_19920</name>
</gene>
<dbReference type="Proteomes" id="UP000000442">
    <property type="component" value="Chromosome"/>
</dbReference>
<reference evidence="2 3" key="1">
    <citation type="journal article" date="2009" name="Environ. Microbiol.">
        <title>Genome sequence of Desulfobacterium autotrophicum HRM2, a marine sulfate reducer oxidizing organic carbon completely to carbon dioxide.</title>
        <authorList>
            <person name="Strittmatter A.W."/>
            <person name="Liesegang H."/>
            <person name="Rabus R."/>
            <person name="Decker I."/>
            <person name="Amann J."/>
            <person name="Andres S."/>
            <person name="Henne A."/>
            <person name="Fricke W.F."/>
            <person name="Martinez-Arias R."/>
            <person name="Bartels D."/>
            <person name="Goesmann A."/>
            <person name="Krause L."/>
            <person name="Puehler A."/>
            <person name="Klenk H.P."/>
            <person name="Richter M."/>
            <person name="Schuler M."/>
            <person name="Gloeckner F.O."/>
            <person name="Meyerdierks A."/>
            <person name="Gottschalk G."/>
            <person name="Amann R."/>
        </authorList>
    </citation>
    <scope>NUCLEOTIDE SEQUENCE [LARGE SCALE GENOMIC DNA]</scope>
    <source>
        <strain evidence="3">ATCC 43914 / DSM 3382 / HRM2</strain>
    </source>
</reference>